<gene>
    <name evidence="2" type="ORF">BpHYR1_052675</name>
</gene>
<dbReference type="EMBL" id="REGN01006353">
    <property type="protein sequence ID" value="RNA09884.1"/>
    <property type="molecule type" value="Genomic_DNA"/>
</dbReference>
<keyword evidence="3" id="KW-1185">Reference proteome</keyword>
<keyword evidence="1" id="KW-0812">Transmembrane</keyword>
<proteinExistence type="predicted"/>
<comment type="caution">
    <text evidence="2">The sequence shown here is derived from an EMBL/GenBank/DDBJ whole genome shotgun (WGS) entry which is preliminary data.</text>
</comment>
<sequence length="63" mass="7418">MEDMDACDKNNANLFHFFSFFEYIFCVSSATASICPIFDLFLSLFYYAYIINQIPIDSLLYFI</sequence>
<protein>
    <submittedName>
        <fullName evidence="2">Uncharacterized protein</fullName>
    </submittedName>
</protein>
<evidence type="ECO:0000256" key="1">
    <source>
        <dbReference type="SAM" id="Phobius"/>
    </source>
</evidence>
<evidence type="ECO:0000313" key="3">
    <source>
        <dbReference type="Proteomes" id="UP000276133"/>
    </source>
</evidence>
<evidence type="ECO:0000313" key="2">
    <source>
        <dbReference type="EMBL" id="RNA09884.1"/>
    </source>
</evidence>
<feature type="transmembrane region" description="Helical" evidence="1">
    <location>
        <begin position="20"/>
        <end position="49"/>
    </location>
</feature>
<reference evidence="2 3" key="1">
    <citation type="journal article" date="2018" name="Sci. Rep.">
        <title>Genomic signatures of local adaptation to the degree of environmental predictability in rotifers.</title>
        <authorList>
            <person name="Franch-Gras L."/>
            <person name="Hahn C."/>
            <person name="Garcia-Roger E.M."/>
            <person name="Carmona M.J."/>
            <person name="Serra M."/>
            <person name="Gomez A."/>
        </authorList>
    </citation>
    <scope>NUCLEOTIDE SEQUENCE [LARGE SCALE GENOMIC DNA]</scope>
    <source>
        <strain evidence="2">HYR1</strain>
    </source>
</reference>
<keyword evidence="1" id="KW-1133">Transmembrane helix</keyword>
<dbReference type="Proteomes" id="UP000276133">
    <property type="component" value="Unassembled WGS sequence"/>
</dbReference>
<keyword evidence="1" id="KW-0472">Membrane</keyword>
<accession>A0A3M7QFD0</accession>
<organism evidence="2 3">
    <name type="scientific">Brachionus plicatilis</name>
    <name type="common">Marine rotifer</name>
    <name type="synonym">Brachionus muelleri</name>
    <dbReference type="NCBI Taxonomy" id="10195"/>
    <lineage>
        <taxon>Eukaryota</taxon>
        <taxon>Metazoa</taxon>
        <taxon>Spiralia</taxon>
        <taxon>Gnathifera</taxon>
        <taxon>Rotifera</taxon>
        <taxon>Eurotatoria</taxon>
        <taxon>Monogononta</taxon>
        <taxon>Pseudotrocha</taxon>
        <taxon>Ploima</taxon>
        <taxon>Brachionidae</taxon>
        <taxon>Brachionus</taxon>
    </lineage>
</organism>
<name>A0A3M7QFD0_BRAPC</name>
<dbReference type="AlphaFoldDB" id="A0A3M7QFD0"/>